<dbReference type="PANTHER" id="PTHR41259">
    <property type="entry name" value="DOUBLE-STRAND BREAK REPAIR RAD50 ATPASE, PUTATIVE-RELATED"/>
    <property type="match status" value="1"/>
</dbReference>
<keyword evidence="2" id="KW-1185">Reference proteome</keyword>
<organism evidence="1 2">
    <name type="scientific">Neoroseomonas soli</name>
    <dbReference type="NCBI Taxonomy" id="1081025"/>
    <lineage>
        <taxon>Bacteria</taxon>
        <taxon>Pseudomonadati</taxon>
        <taxon>Pseudomonadota</taxon>
        <taxon>Alphaproteobacteria</taxon>
        <taxon>Acetobacterales</taxon>
        <taxon>Acetobacteraceae</taxon>
        <taxon>Neoroseomonas</taxon>
    </lineage>
</organism>
<dbReference type="Gene3D" id="3.40.50.300">
    <property type="entry name" value="P-loop containing nucleotide triphosphate hydrolases"/>
    <property type="match status" value="1"/>
</dbReference>
<dbReference type="Proteomes" id="UP001138751">
    <property type="component" value="Unassembled WGS sequence"/>
</dbReference>
<evidence type="ECO:0000313" key="2">
    <source>
        <dbReference type="Proteomes" id="UP001138751"/>
    </source>
</evidence>
<protein>
    <submittedName>
        <fullName evidence="1">Uncharacterized protein</fullName>
    </submittedName>
</protein>
<proteinExistence type="predicted"/>
<gene>
    <name evidence="1" type="ORF">GXW76_00510</name>
</gene>
<comment type="caution">
    <text evidence="1">The sequence shown here is derived from an EMBL/GenBank/DDBJ whole genome shotgun (WGS) entry which is preliminary data.</text>
</comment>
<evidence type="ECO:0000313" key="1">
    <source>
        <dbReference type="EMBL" id="MBR0669638.1"/>
    </source>
</evidence>
<reference evidence="1" key="2">
    <citation type="journal article" date="2021" name="Syst. Appl. Microbiol.">
        <title>Roseomonas hellenica sp. nov., isolated from roots of wild-growing Alkanna tinctoria.</title>
        <authorList>
            <person name="Rat A."/>
            <person name="Naranjo H.D."/>
            <person name="Lebbe L."/>
            <person name="Cnockaert M."/>
            <person name="Krigas N."/>
            <person name="Grigoriadou K."/>
            <person name="Maloupa E."/>
            <person name="Willems A."/>
        </authorList>
    </citation>
    <scope>NUCLEOTIDE SEQUENCE</scope>
    <source>
        <strain evidence="1">LMG 31231</strain>
    </source>
</reference>
<reference evidence="1" key="1">
    <citation type="submission" date="2020-01" db="EMBL/GenBank/DDBJ databases">
        <authorList>
            <person name="Rat A."/>
        </authorList>
    </citation>
    <scope>NUCLEOTIDE SEQUENCE</scope>
    <source>
        <strain evidence="1">LMG 31231</strain>
    </source>
</reference>
<dbReference type="AlphaFoldDB" id="A0A9X9WR59"/>
<sequence>MDRLLTEDAGRASRERLTLVRVFEALRVAAVEAHAAQAEPFPFIADDLLVQFDDRRTDAALALLGRSGRTTQVILFTHHAHVVDMARRQATAAILTMPGHISRCECA</sequence>
<name>A0A9X9WR59_9PROT</name>
<accession>A0A9X9WR59</accession>
<dbReference type="PANTHER" id="PTHR41259:SF1">
    <property type="entry name" value="DOUBLE-STRAND BREAK REPAIR RAD50 ATPASE, PUTATIVE-RELATED"/>
    <property type="match status" value="1"/>
</dbReference>
<dbReference type="InterPro" id="IPR027417">
    <property type="entry name" value="P-loop_NTPase"/>
</dbReference>
<dbReference type="EMBL" id="JAAEDM010000001">
    <property type="protein sequence ID" value="MBR0669638.1"/>
    <property type="molecule type" value="Genomic_DNA"/>
</dbReference>